<keyword evidence="5 8" id="KW-1133">Transmembrane helix</keyword>
<feature type="domain" description="Polysaccharide chain length determinant N-terminal" evidence="9">
    <location>
        <begin position="2"/>
        <end position="56"/>
    </location>
</feature>
<protein>
    <submittedName>
        <fullName evidence="10">Wzz/FepE/Etk N-terminal domain-containing protein</fullName>
    </submittedName>
</protein>
<feature type="transmembrane region" description="Helical" evidence="8">
    <location>
        <begin position="137"/>
        <end position="156"/>
    </location>
</feature>
<dbReference type="PANTHER" id="PTHR32309:SF13">
    <property type="entry name" value="FERRIC ENTEROBACTIN TRANSPORT PROTEIN FEPE"/>
    <property type="match status" value="1"/>
</dbReference>
<dbReference type="Proteomes" id="UP001430755">
    <property type="component" value="Unassembled WGS sequence"/>
</dbReference>
<dbReference type="InterPro" id="IPR003856">
    <property type="entry name" value="LPS_length_determ_N"/>
</dbReference>
<evidence type="ECO:0000259" key="9">
    <source>
        <dbReference type="Pfam" id="PF02706"/>
    </source>
</evidence>
<evidence type="ECO:0000256" key="2">
    <source>
        <dbReference type="ARBA" id="ARBA00006683"/>
    </source>
</evidence>
<keyword evidence="4 8" id="KW-0812">Transmembrane</keyword>
<keyword evidence="3" id="KW-1003">Cell membrane</keyword>
<evidence type="ECO:0000313" key="10">
    <source>
        <dbReference type="EMBL" id="MCI2240747.1"/>
    </source>
</evidence>
<dbReference type="Gene3D" id="3.40.50.300">
    <property type="entry name" value="P-loop containing nucleotide triphosphate hydrolases"/>
    <property type="match status" value="1"/>
</dbReference>
<comment type="caution">
    <text evidence="10">The sequence shown here is derived from an EMBL/GenBank/DDBJ whole genome shotgun (WGS) entry which is preliminary data.</text>
</comment>
<evidence type="ECO:0000256" key="8">
    <source>
        <dbReference type="SAM" id="Phobius"/>
    </source>
</evidence>
<name>A0ABS9WCY7_9ACTN</name>
<evidence type="ECO:0000256" key="6">
    <source>
        <dbReference type="ARBA" id="ARBA00023136"/>
    </source>
</evidence>
<proteinExistence type="inferred from homology"/>
<sequence>MTLMDLLKLLKRNWKMVVALPVACMLVCAAVLTIMPKTYSATASVAVSGEPGGIGGIAEGLAKEKSSGKLEVTAKANTTNKTVAITAEDVNGQSCVNTVNEVAGNLKTQAATLFPNVQVQVTNASAAADVSPSLVKYSAVAFLAGLFVAVCIVVLLDMRRAPVHSAEEVEEGLKIRQLGDLPFPTPEHAREALLANVRFAGEGERALCVVPVGDTRNSVLTCLELAQAASQAKVKTLLIEGDLAEGALDAMRGDQGGRRAAGLADVVSKRAQLDKCVVPFAPSVDYLPAGSPLVNPVTMLGSSAFEKFVNEAKEHYSLVVVNTSEPTRHADFAYIAHAVGNTVLALAEFETPTAELAEVANQLDIASAKVMGFVMVEPPTSAGTRAGRGSRSARARKTSESKTSMERLKAATPKRSRR</sequence>
<reference evidence="10" key="1">
    <citation type="submission" date="2021-11" db="EMBL/GenBank/DDBJ databases">
        <title>A Novel Adlercreutzia Species, isolated from a Allomyrina dichotoma larva feces.</title>
        <authorList>
            <person name="Suh M.K."/>
        </authorList>
    </citation>
    <scope>NUCLEOTIDE SEQUENCE</scope>
    <source>
        <strain evidence="10">JBNU-10</strain>
    </source>
</reference>
<feature type="compositionally biased region" description="Low complexity" evidence="7">
    <location>
        <begin position="380"/>
        <end position="390"/>
    </location>
</feature>
<feature type="region of interest" description="Disordered" evidence="7">
    <location>
        <begin position="378"/>
        <end position="418"/>
    </location>
</feature>
<keyword evidence="11" id="KW-1185">Reference proteome</keyword>
<dbReference type="PANTHER" id="PTHR32309">
    <property type="entry name" value="TYROSINE-PROTEIN KINASE"/>
    <property type="match status" value="1"/>
</dbReference>
<dbReference type="SUPFAM" id="SSF52540">
    <property type="entry name" value="P-loop containing nucleoside triphosphate hydrolases"/>
    <property type="match status" value="1"/>
</dbReference>
<evidence type="ECO:0000313" key="11">
    <source>
        <dbReference type="Proteomes" id="UP001430755"/>
    </source>
</evidence>
<evidence type="ECO:0000256" key="4">
    <source>
        <dbReference type="ARBA" id="ARBA00022692"/>
    </source>
</evidence>
<evidence type="ECO:0000256" key="1">
    <source>
        <dbReference type="ARBA" id="ARBA00004651"/>
    </source>
</evidence>
<evidence type="ECO:0000256" key="3">
    <source>
        <dbReference type="ARBA" id="ARBA00022475"/>
    </source>
</evidence>
<comment type="subcellular location">
    <subcellularLocation>
        <location evidence="1">Cell membrane</location>
        <topology evidence="1">Multi-pass membrane protein</topology>
    </subcellularLocation>
</comment>
<evidence type="ECO:0000256" key="5">
    <source>
        <dbReference type="ARBA" id="ARBA00022989"/>
    </source>
</evidence>
<comment type="similarity">
    <text evidence="2">Belongs to the CpsC/CapA family.</text>
</comment>
<dbReference type="EMBL" id="JAJMLW010000001">
    <property type="protein sequence ID" value="MCI2240747.1"/>
    <property type="molecule type" value="Genomic_DNA"/>
</dbReference>
<accession>A0ABS9WCY7</accession>
<evidence type="ECO:0000256" key="7">
    <source>
        <dbReference type="SAM" id="MobiDB-lite"/>
    </source>
</evidence>
<dbReference type="InterPro" id="IPR027417">
    <property type="entry name" value="P-loop_NTPase"/>
</dbReference>
<keyword evidence="6 8" id="KW-0472">Membrane</keyword>
<gene>
    <name evidence="10" type="ORF">LPT13_00025</name>
</gene>
<dbReference type="RefSeq" id="WP_242162299.1">
    <property type="nucleotide sequence ID" value="NZ_JAJMLW010000001.1"/>
</dbReference>
<dbReference type="Pfam" id="PF02706">
    <property type="entry name" value="Wzz"/>
    <property type="match status" value="1"/>
</dbReference>
<dbReference type="InterPro" id="IPR050445">
    <property type="entry name" value="Bact_polysacc_biosynth/exp"/>
</dbReference>
<organism evidence="10 11">
    <name type="scientific">Adlercreutzia faecimuris</name>
    <dbReference type="NCBI Taxonomy" id="2897341"/>
    <lineage>
        <taxon>Bacteria</taxon>
        <taxon>Bacillati</taxon>
        <taxon>Actinomycetota</taxon>
        <taxon>Coriobacteriia</taxon>
        <taxon>Eggerthellales</taxon>
        <taxon>Eggerthellaceae</taxon>
        <taxon>Adlercreutzia</taxon>
    </lineage>
</organism>
<feature type="compositionally biased region" description="Basic and acidic residues" evidence="7">
    <location>
        <begin position="397"/>
        <end position="409"/>
    </location>
</feature>